<dbReference type="AlphaFoldDB" id="A0A858BVE2"/>
<dbReference type="Gene3D" id="2.40.50.1020">
    <property type="entry name" value="LytTr DNA-binding domain"/>
    <property type="match status" value="1"/>
</dbReference>
<evidence type="ECO:0000313" key="3">
    <source>
        <dbReference type="Proteomes" id="UP000466848"/>
    </source>
</evidence>
<dbReference type="InterPro" id="IPR007492">
    <property type="entry name" value="LytTR_DNA-bd_dom"/>
</dbReference>
<organism evidence="2 3">
    <name type="scientific">Aminipila butyrica</name>
    <dbReference type="NCBI Taxonomy" id="433296"/>
    <lineage>
        <taxon>Bacteria</taxon>
        <taxon>Bacillati</taxon>
        <taxon>Bacillota</taxon>
        <taxon>Clostridia</taxon>
        <taxon>Peptostreptococcales</taxon>
        <taxon>Anaerovoracaceae</taxon>
        <taxon>Aminipila</taxon>
    </lineage>
</organism>
<name>A0A858BVE2_9FIRM</name>
<evidence type="ECO:0000259" key="1">
    <source>
        <dbReference type="PROSITE" id="PS50930"/>
    </source>
</evidence>
<dbReference type="PANTHER" id="PTHR37299">
    <property type="entry name" value="TRANSCRIPTIONAL REGULATOR-RELATED"/>
    <property type="match status" value="1"/>
</dbReference>
<keyword evidence="3" id="KW-1185">Reference proteome</keyword>
<gene>
    <name evidence="2" type="ORF">Ami103574_06660</name>
</gene>
<proteinExistence type="predicted"/>
<dbReference type="PROSITE" id="PS50930">
    <property type="entry name" value="HTH_LYTTR"/>
    <property type="match status" value="1"/>
</dbReference>
<sequence length="111" mass="13204">MKEDFIIIKFRGQVRRISLEEVVFVEQNLRKVLFHLHSEICTTYGKLERYREHLPRGFYQCNKSYIINLDKVVKMGDQIIYFSDGEDIRIGRQSFHGAKKAFLQFSSPSDR</sequence>
<protein>
    <submittedName>
        <fullName evidence="2">LytTR family transcriptional regulator</fullName>
    </submittedName>
</protein>
<dbReference type="Pfam" id="PF04397">
    <property type="entry name" value="LytTR"/>
    <property type="match status" value="1"/>
</dbReference>
<dbReference type="GO" id="GO:0003677">
    <property type="term" value="F:DNA binding"/>
    <property type="evidence" value="ECO:0007669"/>
    <property type="project" value="InterPro"/>
</dbReference>
<dbReference type="PANTHER" id="PTHR37299:SF1">
    <property type="entry name" value="STAGE 0 SPORULATION PROTEIN A HOMOLOG"/>
    <property type="match status" value="1"/>
</dbReference>
<feature type="domain" description="HTH LytTR-type" evidence="1">
    <location>
        <begin position="6"/>
        <end position="104"/>
    </location>
</feature>
<dbReference type="Proteomes" id="UP000466848">
    <property type="component" value="Chromosome"/>
</dbReference>
<dbReference type="EMBL" id="CP048649">
    <property type="protein sequence ID" value="QIB69025.1"/>
    <property type="molecule type" value="Genomic_DNA"/>
</dbReference>
<accession>A0A858BVE2</accession>
<dbReference type="GO" id="GO:0000156">
    <property type="term" value="F:phosphorelay response regulator activity"/>
    <property type="evidence" value="ECO:0007669"/>
    <property type="project" value="InterPro"/>
</dbReference>
<evidence type="ECO:0000313" key="2">
    <source>
        <dbReference type="EMBL" id="QIB69025.1"/>
    </source>
</evidence>
<dbReference type="SMART" id="SM00850">
    <property type="entry name" value="LytTR"/>
    <property type="match status" value="1"/>
</dbReference>
<dbReference type="InterPro" id="IPR046947">
    <property type="entry name" value="LytR-like"/>
</dbReference>
<reference evidence="2 3" key="1">
    <citation type="submission" date="2020-02" db="EMBL/GenBank/DDBJ databases">
        <authorList>
            <person name="Kim Y.B."/>
            <person name="Roh S.W."/>
        </authorList>
    </citation>
    <scope>NUCLEOTIDE SEQUENCE [LARGE SCALE GENOMIC DNA]</scope>
    <source>
        <strain evidence="2 3">DSM 103574</strain>
    </source>
</reference>
<dbReference type="RefSeq" id="WP_163065915.1">
    <property type="nucleotide sequence ID" value="NZ_CP048649.1"/>
</dbReference>
<dbReference type="KEGG" id="abut:Ami103574_06660"/>